<dbReference type="InterPro" id="IPR001107">
    <property type="entry name" value="Band_7"/>
</dbReference>
<evidence type="ECO:0000313" key="2">
    <source>
        <dbReference type="EMBL" id="GIJ46775.1"/>
    </source>
</evidence>
<sequence length="307" mass="32838">MRTFRIVAAVALAFVVTSVGMWAGFGKTSGGEVAVVRNGGMFDNNRIRMVIQPASGVTWIGLWSSMHRYPAQQRYYTMTADPQRGGRPGIDLARSPSKDGVEMGIEATMYFTLNLDPGVLKTFDEKYGTRQYRYGNDDLKYAWEGVDGWNAFFDGAVRPVIDNALRFHIGTATCAELVSSCALLQNSAANPEGQNATVSRIESAINAGLGADIERNLGGPFLQGIRFNLVRVTLPGPVQEAVTKAQAAYAGVSEAQAKVAQAQAEAEANKKRQEGYNACPACAQIDMIKALPPGVTTYAPGSGVSVG</sequence>
<evidence type="ECO:0000313" key="3">
    <source>
        <dbReference type="Proteomes" id="UP000619260"/>
    </source>
</evidence>
<dbReference type="RefSeq" id="WP_203900291.1">
    <property type="nucleotide sequence ID" value="NZ_BOPF01000012.1"/>
</dbReference>
<evidence type="ECO:0000259" key="1">
    <source>
        <dbReference type="Pfam" id="PF01145"/>
    </source>
</evidence>
<dbReference type="EMBL" id="BOPF01000012">
    <property type="protein sequence ID" value="GIJ46775.1"/>
    <property type="molecule type" value="Genomic_DNA"/>
</dbReference>
<reference evidence="2" key="1">
    <citation type="submission" date="2021-01" db="EMBL/GenBank/DDBJ databases">
        <title>Whole genome shotgun sequence of Virgisporangium aliadipatigenens NBRC 105644.</title>
        <authorList>
            <person name="Komaki H."/>
            <person name="Tamura T."/>
        </authorList>
    </citation>
    <scope>NUCLEOTIDE SEQUENCE</scope>
    <source>
        <strain evidence="2">NBRC 105644</strain>
    </source>
</reference>
<name>A0A8J3YMR8_9ACTN</name>
<feature type="domain" description="Band 7" evidence="1">
    <location>
        <begin position="29"/>
        <end position="266"/>
    </location>
</feature>
<proteinExistence type="predicted"/>
<dbReference type="Pfam" id="PF01145">
    <property type="entry name" value="Band_7"/>
    <property type="match status" value="1"/>
</dbReference>
<keyword evidence="3" id="KW-1185">Reference proteome</keyword>
<accession>A0A8J3YMR8</accession>
<dbReference type="Proteomes" id="UP000619260">
    <property type="component" value="Unassembled WGS sequence"/>
</dbReference>
<gene>
    <name evidence="2" type="ORF">Val02_36610</name>
</gene>
<comment type="caution">
    <text evidence="2">The sequence shown here is derived from an EMBL/GenBank/DDBJ whole genome shotgun (WGS) entry which is preliminary data.</text>
</comment>
<protein>
    <recommendedName>
        <fullName evidence="1">Band 7 domain-containing protein</fullName>
    </recommendedName>
</protein>
<dbReference type="AlphaFoldDB" id="A0A8J3YMR8"/>
<organism evidence="2 3">
    <name type="scientific">Virgisporangium aliadipatigenens</name>
    <dbReference type="NCBI Taxonomy" id="741659"/>
    <lineage>
        <taxon>Bacteria</taxon>
        <taxon>Bacillati</taxon>
        <taxon>Actinomycetota</taxon>
        <taxon>Actinomycetes</taxon>
        <taxon>Micromonosporales</taxon>
        <taxon>Micromonosporaceae</taxon>
        <taxon>Virgisporangium</taxon>
    </lineage>
</organism>